<dbReference type="AlphaFoldDB" id="A0A0M0HJC3"/>
<organism evidence="1 2">
    <name type="scientific">Vibrio nereis</name>
    <dbReference type="NCBI Taxonomy" id="693"/>
    <lineage>
        <taxon>Bacteria</taxon>
        <taxon>Pseudomonadati</taxon>
        <taxon>Pseudomonadota</taxon>
        <taxon>Gammaproteobacteria</taxon>
        <taxon>Vibrionales</taxon>
        <taxon>Vibrionaceae</taxon>
        <taxon>Vibrio</taxon>
    </lineage>
</organism>
<name>A0A0M0HJC3_VIBNE</name>
<gene>
    <name evidence="1" type="ORF">AKJ17_18165</name>
</gene>
<dbReference type="Proteomes" id="UP000037515">
    <property type="component" value="Unassembled WGS sequence"/>
</dbReference>
<evidence type="ECO:0000313" key="2">
    <source>
        <dbReference type="Proteomes" id="UP000037515"/>
    </source>
</evidence>
<reference evidence="2" key="1">
    <citation type="submission" date="2015-08" db="EMBL/GenBank/DDBJ databases">
        <title>Vibrio galatheae sp. nov., a novel member of the Vibrionaceae family isolated from the Solomon Islands.</title>
        <authorList>
            <person name="Giubergia S."/>
            <person name="Machado H."/>
            <person name="Mateiu R.V."/>
            <person name="Gram L."/>
        </authorList>
    </citation>
    <scope>NUCLEOTIDE SEQUENCE [LARGE SCALE GENOMIC DNA]</scope>
    <source>
        <strain evidence="2">DSM 19584</strain>
    </source>
</reference>
<sequence>MIAMNQFWKEFPLKYGCLTTVKIIVGQEPYKQALAGINFSVECKKSKVPLYQDIGNIAFLVNEWIKVQDSLEMIFNLLFGRENSLKALSYLRMHAIPANVFAEQLWSKAKVLLVNRFVGGVDQKSNIEEFIKSNESARIHVLFVGKKAYEKHNIEGNYQYALALHPSGNNLRLSEKYADNWYYCKGEQLKPKSANFCYEIFRVSSHITKHLRVIPNAWNSQFKVGFRVYGVMV</sequence>
<dbReference type="PATRIC" id="fig|693.5.peg.3685"/>
<dbReference type="EMBL" id="LHPJ01000032">
    <property type="protein sequence ID" value="KOO01882.1"/>
    <property type="molecule type" value="Genomic_DNA"/>
</dbReference>
<proteinExistence type="predicted"/>
<keyword evidence="2" id="KW-1185">Reference proteome</keyword>
<comment type="caution">
    <text evidence="1">The sequence shown here is derived from an EMBL/GenBank/DDBJ whole genome shotgun (WGS) entry which is preliminary data.</text>
</comment>
<protein>
    <submittedName>
        <fullName evidence="1">Uncharacterized protein</fullName>
    </submittedName>
</protein>
<accession>A0A0M0HJC3</accession>
<evidence type="ECO:0000313" key="1">
    <source>
        <dbReference type="EMBL" id="KOO01882.1"/>
    </source>
</evidence>